<dbReference type="InterPro" id="IPR036986">
    <property type="entry name" value="S4_RNA-bd_sf"/>
</dbReference>
<proteinExistence type="inferred from homology"/>
<comment type="similarity">
    <text evidence="9">Belongs to the class-I aminoacyl-tRNA synthetase family.</text>
</comment>
<dbReference type="InterPro" id="IPR002305">
    <property type="entry name" value="aa-tRNA-synth_Ic"/>
</dbReference>
<keyword evidence="6 9" id="KW-0030">Aminoacyl-tRNA synthetase</keyword>
<dbReference type="PATRIC" id="fig|1212765.3.peg.15"/>
<keyword evidence="11" id="KW-1185">Reference proteome</keyword>
<name>I7B8P4_MYCHA</name>
<reference evidence="11" key="2">
    <citation type="submission" date="2012-07" db="EMBL/GenBank/DDBJ databases">
        <title>Complete genome sequence of 'Candidatus Mycoplasma haemolamae'.</title>
        <authorList>
            <person name="Guimaraes A.M.S."/>
            <person name="Toth B."/>
            <person name="Santos A.P."/>
            <person name="Nascimento N.C."/>
            <person name="Sojka J.E."/>
            <person name="Messick J.B."/>
        </authorList>
    </citation>
    <scope>NUCLEOTIDE SEQUENCE [LARGE SCALE GENOMIC DNA]</scope>
    <source>
        <strain evidence="11">Purdue</strain>
    </source>
</reference>
<evidence type="ECO:0000256" key="3">
    <source>
        <dbReference type="ARBA" id="ARBA00022741"/>
    </source>
</evidence>
<keyword evidence="5 9" id="KW-0648">Protein biosynthesis</keyword>
<dbReference type="Pfam" id="PF00579">
    <property type="entry name" value="tRNA-synt_1b"/>
    <property type="match status" value="1"/>
</dbReference>
<dbReference type="SUPFAM" id="SSF52374">
    <property type="entry name" value="Nucleotidylyl transferase"/>
    <property type="match status" value="1"/>
</dbReference>
<dbReference type="InterPro" id="IPR002307">
    <property type="entry name" value="Tyr-tRNA-ligase"/>
</dbReference>
<dbReference type="GO" id="GO:0003723">
    <property type="term" value="F:RNA binding"/>
    <property type="evidence" value="ECO:0007669"/>
    <property type="project" value="InterPro"/>
</dbReference>
<keyword evidence="3 9" id="KW-0547">Nucleotide-binding</keyword>
<evidence type="ECO:0000256" key="5">
    <source>
        <dbReference type="ARBA" id="ARBA00022917"/>
    </source>
</evidence>
<dbReference type="Proteomes" id="UP000006502">
    <property type="component" value="Chromosome"/>
</dbReference>
<evidence type="ECO:0000256" key="7">
    <source>
        <dbReference type="ARBA" id="ARBA00048248"/>
    </source>
</evidence>
<evidence type="ECO:0000256" key="4">
    <source>
        <dbReference type="ARBA" id="ARBA00022840"/>
    </source>
</evidence>
<keyword evidence="4 9" id="KW-0067">ATP-binding</keyword>
<dbReference type="GO" id="GO:0006437">
    <property type="term" value="P:tyrosyl-tRNA aminoacylation"/>
    <property type="evidence" value="ECO:0007669"/>
    <property type="project" value="UniProtKB-UniRule"/>
</dbReference>
<dbReference type="PRINTS" id="PR01040">
    <property type="entry name" value="TRNASYNTHTYR"/>
</dbReference>
<organism evidence="10 11">
    <name type="scientific">Mycoplasma haematolamae (strain Purdue)</name>
    <dbReference type="NCBI Taxonomy" id="1212765"/>
    <lineage>
        <taxon>Bacteria</taxon>
        <taxon>Bacillati</taxon>
        <taxon>Mycoplasmatota</taxon>
        <taxon>Mollicutes</taxon>
        <taxon>Mycoplasmataceae</taxon>
        <taxon>Mycoplasma</taxon>
    </lineage>
</organism>
<dbReference type="EMBL" id="CP003731">
    <property type="protein sequence ID" value="AFO51595.1"/>
    <property type="molecule type" value="Genomic_DNA"/>
</dbReference>
<dbReference type="Gene3D" id="3.10.290.10">
    <property type="entry name" value="RNA-binding S4 domain"/>
    <property type="match status" value="1"/>
</dbReference>
<gene>
    <name evidence="10" type="ordered locus">MHLP_00075</name>
</gene>
<dbReference type="NCBIfam" id="TIGR00234">
    <property type="entry name" value="tyrS"/>
    <property type="match status" value="1"/>
</dbReference>
<dbReference type="PANTHER" id="PTHR11766">
    <property type="entry name" value="TYROSYL-TRNA SYNTHETASE"/>
    <property type="match status" value="1"/>
</dbReference>
<dbReference type="HOGENOM" id="CLU_024003_0_3_14"/>
<dbReference type="GO" id="GO:0004831">
    <property type="term" value="F:tyrosine-tRNA ligase activity"/>
    <property type="evidence" value="ECO:0007669"/>
    <property type="project" value="UniProtKB-UniRule"/>
</dbReference>
<evidence type="ECO:0000256" key="8">
    <source>
        <dbReference type="NCBIfam" id="TIGR00234"/>
    </source>
</evidence>
<protein>
    <recommendedName>
        <fullName evidence="1 8">Tyrosine--tRNA ligase</fullName>
        <ecNumber evidence="1 8">6.1.1.1</ecNumber>
    </recommendedName>
</protein>
<evidence type="ECO:0000256" key="1">
    <source>
        <dbReference type="ARBA" id="ARBA00013160"/>
    </source>
</evidence>
<sequence length="353" mass="40464">MTVLRKASDYKVPTVVILGDFTTPIGDASWRKEERKILDQDVRDYNLKRIRAQMEKLVPDSKIVLNSSFYSDFSISFLSEVLPLFNLGHLMSKDFLKCRLEQDTLTLRDVFYPVLQSYDFYRLVEEHGVGIQLGGQDQWGNITTGIEFIRKKNTQMRAGGLTIPLLTDSKGLKFGKSGKNTLFLDESLTKPYKVHQYFWNLSDDKIKELLGFVFSIEIGKSFKDPLEMKEAVIKALFDDVYGLNRYEQVKEIASLLFSSKLGSLMREQLEKISREIPFVTKKKSETLSSALVELGLSSSGSDSKRLVEEEKCIYLFNSQCSKHKERLGALPSISSYLLFRRGEKEFGLIYLED</sequence>
<dbReference type="Gene3D" id="1.10.240.10">
    <property type="entry name" value="Tyrosyl-Transfer RNA Synthetase"/>
    <property type="match status" value="1"/>
</dbReference>
<dbReference type="STRING" id="1212765.MHLP_00075"/>
<dbReference type="PANTHER" id="PTHR11766:SF0">
    <property type="entry name" value="TYROSINE--TRNA LIGASE, MITOCHONDRIAL"/>
    <property type="match status" value="1"/>
</dbReference>
<accession>I7B8P4</accession>
<evidence type="ECO:0000313" key="10">
    <source>
        <dbReference type="EMBL" id="AFO51595.1"/>
    </source>
</evidence>
<evidence type="ECO:0000256" key="6">
    <source>
        <dbReference type="ARBA" id="ARBA00023146"/>
    </source>
</evidence>
<dbReference type="GO" id="GO:0005829">
    <property type="term" value="C:cytosol"/>
    <property type="evidence" value="ECO:0007669"/>
    <property type="project" value="TreeGrafter"/>
</dbReference>
<dbReference type="InterPro" id="IPR014729">
    <property type="entry name" value="Rossmann-like_a/b/a_fold"/>
</dbReference>
<dbReference type="Gene3D" id="3.40.50.620">
    <property type="entry name" value="HUPs"/>
    <property type="match status" value="1"/>
</dbReference>
<evidence type="ECO:0000256" key="9">
    <source>
        <dbReference type="RuleBase" id="RU363036"/>
    </source>
</evidence>
<dbReference type="GO" id="GO:0005524">
    <property type="term" value="F:ATP binding"/>
    <property type="evidence" value="ECO:0007669"/>
    <property type="project" value="UniProtKB-KW"/>
</dbReference>
<dbReference type="EC" id="6.1.1.1" evidence="1 8"/>
<dbReference type="InterPro" id="IPR024088">
    <property type="entry name" value="Tyr-tRNA-ligase_bac-type"/>
</dbReference>
<evidence type="ECO:0000313" key="11">
    <source>
        <dbReference type="Proteomes" id="UP000006502"/>
    </source>
</evidence>
<comment type="catalytic activity">
    <reaction evidence="7">
        <text>tRNA(Tyr) + L-tyrosine + ATP = L-tyrosyl-tRNA(Tyr) + AMP + diphosphate + H(+)</text>
        <dbReference type="Rhea" id="RHEA:10220"/>
        <dbReference type="Rhea" id="RHEA-COMP:9706"/>
        <dbReference type="Rhea" id="RHEA-COMP:9707"/>
        <dbReference type="ChEBI" id="CHEBI:15378"/>
        <dbReference type="ChEBI" id="CHEBI:30616"/>
        <dbReference type="ChEBI" id="CHEBI:33019"/>
        <dbReference type="ChEBI" id="CHEBI:58315"/>
        <dbReference type="ChEBI" id="CHEBI:78442"/>
        <dbReference type="ChEBI" id="CHEBI:78536"/>
        <dbReference type="ChEBI" id="CHEBI:456215"/>
        <dbReference type="EC" id="6.1.1.1"/>
    </reaction>
</comment>
<keyword evidence="2 9" id="KW-0436">Ligase</keyword>
<dbReference type="KEGG" id="mhl:MHLP_00075"/>
<reference evidence="10 11" key="1">
    <citation type="journal article" date="2012" name="J. Bacteriol.">
        <title>Genome Sequence of "Candidatus Mycoplasma haemolamae" Strain Purdue, a Red Blood Cell Pathogen of Alpacas (Vicugna pacos) and Llamas (Lama glama).</title>
        <authorList>
            <person name="Guimaraes A.M."/>
            <person name="Toth B."/>
            <person name="Santos A.P."/>
            <person name="do Nascimento N.C."/>
            <person name="Kritchevsky J.E."/>
            <person name="Messick J.B."/>
        </authorList>
    </citation>
    <scope>NUCLEOTIDE SEQUENCE [LARGE SCALE GENOMIC DNA]</scope>
    <source>
        <strain evidence="10 11">Purdue</strain>
    </source>
</reference>
<dbReference type="AlphaFoldDB" id="I7B8P4"/>
<evidence type="ECO:0000256" key="2">
    <source>
        <dbReference type="ARBA" id="ARBA00022598"/>
    </source>
</evidence>